<feature type="transmembrane region" description="Helical" evidence="1">
    <location>
        <begin position="453"/>
        <end position="470"/>
    </location>
</feature>
<keyword evidence="1" id="KW-0472">Membrane</keyword>
<feature type="transmembrane region" description="Helical" evidence="1">
    <location>
        <begin position="528"/>
        <end position="548"/>
    </location>
</feature>
<evidence type="ECO:0000313" key="3">
    <source>
        <dbReference type="Proteomes" id="UP001500840"/>
    </source>
</evidence>
<comment type="caution">
    <text evidence="2">The sequence shown here is derived from an EMBL/GenBank/DDBJ whole genome shotgun (WGS) entry which is preliminary data.</text>
</comment>
<keyword evidence="3" id="KW-1185">Reference proteome</keyword>
<evidence type="ECO:0000256" key="1">
    <source>
        <dbReference type="SAM" id="Phobius"/>
    </source>
</evidence>
<feature type="transmembrane region" description="Helical" evidence="1">
    <location>
        <begin position="594"/>
        <end position="623"/>
    </location>
</feature>
<evidence type="ECO:0000313" key="2">
    <source>
        <dbReference type="EMBL" id="GAA4444484.1"/>
    </source>
</evidence>
<keyword evidence="1" id="KW-1133">Transmembrane helix</keyword>
<organism evidence="2 3">
    <name type="scientific">Novipirellula rosea</name>
    <dbReference type="NCBI Taxonomy" id="1031540"/>
    <lineage>
        <taxon>Bacteria</taxon>
        <taxon>Pseudomonadati</taxon>
        <taxon>Planctomycetota</taxon>
        <taxon>Planctomycetia</taxon>
        <taxon>Pirellulales</taxon>
        <taxon>Pirellulaceae</taxon>
        <taxon>Novipirellula</taxon>
    </lineage>
</organism>
<feature type="transmembrane region" description="Helical" evidence="1">
    <location>
        <begin position="358"/>
        <end position="380"/>
    </location>
</feature>
<evidence type="ECO:0008006" key="4">
    <source>
        <dbReference type="Google" id="ProtNLM"/>
    </source>
</evidence>
<protein>
    <recommendedName>
        <fullName evidence="4">Translocation protein TolB</fullName>
    </recommendedName>
</protein>
<dbReference type="SUPFAM" id="SSF82171">
    <property type="entry name" value="DPP6 N-terminal domain-like"/>
    <property type="match status" value="1"/>
</dbReference>
<dbReference type="Proteomes" id="UP001500840">
    <property type="component" value="Unassembled WGS sequence"/>
</dbReference>
<dbReference type="EMBL" id="BAABGA010000006">
    <property type="protein sequence ID" value="GAA4444484.1"/>
    <property type="molecule type" value="Genomic_DNA"/>
</dbReference>
<gene>
    <name evidence="2" type="ORF">GCM10023156_02880</name>
</gene>
<keyword evidence="1" id="KW-0812">Transmembrane</keyword>
<reference evidence="3" key="1">
    <citation type="journal article" date="2019" name="Int. J. Syst. Evol. Microbiol.">
        <title>The Global Catalogue of Microorganisms (GCM) 10K type strain sequencing project: providing services to taxonomists for standard genome sequencing and annotation.</title>
        <authorList>
            <consortium name="The Broad Institute Genomics Platform"/>
            <consortium name="The Broad Institute Genome Sequencing Center for Infectious Disease"/>
            <person name="Wu L."/>
            <person name="Ma J."/>
        </authorList>
    </citation>
    <scope>NUCLEOTIDE SEQUENCE [LARGE SCALE GENOMIC DNA]</scope>
    <source>
        <strain evidence="3">JCM 17759</strain>
    </source>
</reference>
<feature type="transmembrane region" description="Helical" evidence="1">
    <location>
        <begin position="560"/>
        <end position="582"/>
    </location>
</feature>
<accession>A0ABP8M4S0</accession>
<sequence length="634" mass="71559">MRAGSKSILLFGITYLAIGLIALWLAGNTPWEFQRLSISHNGTLATTSWSKSAPHDTNVTVWASDLQSCQRIPCQPNFVAVSISVDGTSVIIPADDHLVYYDVKSDKVIRRSRWPELLNHDHHPWAHRPLFRHLSILWNSDLLAFPTYRGGGVWRPSQQTYTEVLDFYEPHVHLDWNRRYGLLGWVDLNTEKRIQKLFEFQENGTASLIRNIPVTDDWYFLAAVDTNGTLAVQTEEGLSLSSLDGASRQIHIPSDIGGVSSYSPDGQRLLFSSRKHRHASIFDLASQGVVARIPLRADESLQEIQFQDDDHVILLIDQIDADRKYDRTVNGHLKRWNWRTGEIQTLSAGFLDAAETTFWLRLVWAAFVLWLLTFIFSGLATRIPITSTHSRWRPWLVVILASLYMITVTVRRVWFGADALGVNTTVAAAILLGLMSLFIFFLTLTPGRWASKIPWCLFVVAALSFGWKTLRERLGIYLLYDTVSSSIAAAALLTLLAAWFLIPRIRGWRLVFAGITTTQEEPERISRFTLSDCLLLTGGIASLFAVWTGESYYDPVTKDILVILIPGTCYTVVAGAVTWLVFGSRTHWVKYCLAVLSVIPALYLSLLFTVVLAAFLILSLMLFQMHGYQLRLLA</sequence>
<feature type="transmembrane region" description="Helical" evidence="1">
    <location>
        <begin position="420"/>
        <end position="441"/>
    </location>
</feature>
<feature type="transmembrane region" description="Helical" evidence="1">
    <location>
        <begin position="392"/>
        <end position="414"/>
    </location>
</feature>
<proteinExistence type="predicted"/>
<name>A0ABP8M4S0_9BACT</name>
<dbReference type="RefSeq" id="WP_345318713.1">
    <property type="nucleotide sequence ID" value="NZ_BAABGA010000006.1"/>
</dbReference>
<feature type="transmembrane region" description="Helical" evidence="1">
    <location>
        <begin position="7"/>
        <end position="27"/>
    </location>
</feature>
<feature type="transmembrane region" description="Helical" evidence="1">
    <location>
        <begin position="482"/>
        <end position="502"/>
    </location>
</feature>